<comment type="caution">
    <text evidence="13">The sequence shown here is derived from an EMBL/GenBank/DDBJ whole genome shotgun (WGS) entry which is preliminary data.</text>
</comment>
<dbReference type="SUPFAM" id="SSF54690">
    <property type="entry name" value="Molybdopterin synthase subunit MoaE"/>
    <property type="match status" value="1"/>
</dbReference>
<comment type="function">
    <text evidence="6">Converts molybdopterin precursor Z into molybdopterin. This requires the incorporation of two sulfur atoms into precursor Z to generate a dithiolene group. The sulfur is provided by MoaD.</text>
</comment>
<name>A0A2T6BFU8_9RHOB</name>
<dbReference type="InterPro" id="IPR003448">
    <property type="entry name" value="Mopterin_biosynth_MoaE"/>
</dbReference>
<comment type="similarity">
    <text evidence="2">Belongs to the MoaE family.</text>
</comment>
<dbReference type="PANTHER" id="PTHR23404">
    <property type="entry name" value="MOLYBDOPTERIN SYNTHASE RELATED"/>
    <property type="match status" value="1"/>
</dbReference>
<dbReference type="Proteomes" id="UP000243978">
    <property type="component" value="Unassembled WGS sequence"/>
</dbReference>
<evidence type="ECO:0000256" key="11">
    <source>
        <dbReference type="ARBA" id="ARBA00032474"/>
    </source>
</evidence>
<evidence type="ECO:0000313" key="14">
    <source>
        <dbReference type="Proteomes" id="UP000243978"/>
    </source>
</evidence>
<evidence type="ECO:0000313" key="13">
    <source>
        <dbReference type="EMBL" id="PTX54929.1"/>
    </source>
</evidence>
<dbReference type="Gene3D" id="3.90.1170.40">
    <property type="entry name" value="Molybdopterin biosynthesis MoaE subunit"/>
    <property type="match status" value="1"/>
</dbReference>
<accession>A0A2T6BFU8</accession>
<comment type="pathway">
    <text evidence="1">Cofactor biosynthesis; molybdopterin biosynthesis.</text>
</comment>
<dbReference type="EMBL" id="QBKS01000002">
    <property type="protein sequence ID" value="PTX54929.1"/>
    <property type="molecule type" value="Genomic_DNA"/>
</dbReference>
<evidence type="ECO:0000256" key="7">
    <source>
        <dbReference type="ARBA" id="ARBA00026066"/>
    </source>
</evidence>
<evidence type="ECO:0000256" key="10">
    <source>
        <dbReference type="ARBA" id="ARBA00030781"/>
    </source>
</evidence>
<organism evidence="13 14">
    <name type="scientific">Litoreibacter ponti</name>
    <dbReference type="NCBI Taxonomy" id="1510457"/>
    <lineage>
        <taxon>Bacteria</taxon>
        <taxon>Pseudomonadati</taxon>
        <taxon>Pseudomonadota</taxon>
        <taxon>Alphaproteobacteria</taxon>
        <taxon>Rhodobacterales</taxon>
        <taxon>Roseobacteraceae</taxon>
        <taxon>Litoreibacter</taxon>
    </lineage>
</organism>
<evidence type="ECO:0000256" key="4">
    <source>
        <dbReference type="ARBA" id="ARBA00013858"/>
    </source>
</evidence>
<evidence type="ECO:0000256" key="9">
    <source>
        <dbReference type="ARBA" id="ARBA00030407"/>
    </source>
</evidence>
<evidence type="ECO:0000256" key="12">
    <source>
        <dbReference type="ARBA" id="ARBA00049878"/>
    </source>
</evidence>
<dbReference type="CDD" id="cd00756">
    <property type="entry name" value="MoaE"/>
    <property type="match status" value="1"/>
</dbReference>
<keyword evidence="14" id="KW-1185">Reference proteome</keyword>
<evidence type="ECO:0000256" key="5">
    <source>
        <dbReference type="ARBA" id="ARBA00023150"/>
    </source>
</evidence>
<dbReference type="OrthoDB" id="9803224at2"/>
<comment type="subunit">
    <text evidence="7">Heterotetramer of 2 MoaD subunits and 2 MoaE subunits. Also stable as homodimer. The enzyme changes between these two forms during catalysis.</text>
</comment>
<proteinExistence type="inferred from homology"/>
<evidence type="ECO:0000256" key="6">
    <source>
        <dbReference type="ARBA" id="ARBA00025448"/>
    </source>
</evidence>
<gene>
    <name evidence="13" type="ORF">C8N43_3752</name>
</gene>
<dbReference type="GO" id="GO:0006777">
    <property type="term" value="P:Mo-molybdopterin cofactor biosynthetic process"/>
    <property type="evidence" value="ECO:0007669"/>
    <property type="project" value="UniProtKB-KW"/>
</dbReference>
<evidence type="ECO:0000256" key="2">
    <source>
        <dbReference type="ARBA" id="ARBA00005426"/>
    </source>
</evidence>
<evidence type="ECO:0000256" key="8">
    <source>
        <dbReference type="ARBA" id="ARBA00029745"/>
    </source>
</evidence>
<dbReference type="RefSeq" id="WP_107847209.1">
    <property type="nucleotide sequence ID" value="NZ_QBKS01000002.1"/>
</dbReference>
<reference evidence="13 14" key="1">
    <citation type="submission" date="2018-04" db="EMBL/GenBank/DDBJ databases">
        <title>Genomic Encyclopedia of Archaeal and Bacterial Type Strains, Phase II (KMG-II): from individual species to whole genera.</title>
        <authorList>
            <person name="Goeker M."/>
        </authorList>
    </citation>
    <scope>NUCLEOTIDE SEQUENCE [LARGE SCALE GENOMIC DNA]</scope>
    <source>
        <strain evidence="13 14">DSM 100977</strain>
    </source>
</reference>
<keyword evidence="5" id="KW-0501">Molybdenum cofactor biosynthesis</keyword>
<dbReference type="InterPro" id="IPR036563">
    <property type="entry name" value="MoaE_sf"/>
</dbReference>
<dbReference type="Pfam" id="PF02391">
    <property type="entry name" value="MoaE"/>
    <property type="match status" value="1"/>
</dbReference>
<sequence length="147" mass="16392">MRVVVQEAEFDPGAELNAFGRGNTDIGAIVSFTGVTRDVSGGLSEMQIEHYPGMTERAITQICEEAQKRWSLADVLVIHRHGLMQAGDNIMMVATASRHRTDAFAAADFLMDYLKSRAPFWKKEVTAQGADWVESKQDDEDALDRWS</sequence>
<protein>
    <recommendedName>
        <fullName evidence="4">Molybdopterin synthase catalytic subunit</fullName>
        <ecNumber evidence="3">2.8.1.12</ecNumber>
    </recommendedName>
    <alternativeName>
        <fullName evidence="10">MPT synthase subunit 2</fullName>
    </alternativeName>
    <alternativeName>
        <fullName evidence="8">Molybdenum cofactor biosynthesis protein E</fullName>
    </alternativeName>
    <alternativeName>
        <fullName evidence="9">Molybdopterin-converting factor large subunit</fullName>
    </alternativeName>
    <alternativeName>
        <fullName evidence="11">Molybdopterin-converting factor subunit 2</fullName>
    </alternativeName>
</protein>
<evidence type="ECO:0000256" key="3">
    <source>
        <dbReference type="ARBA" id="ARBA00011950"/>
    </source>
</evidence>
<dbReference type="AlphaFoldDB" id="A0A2T6BFU8"/>
<comment type="catalytic activity">
    <reaction evidence="12">
        <text>2 [molybdopterin-synthase sulfur-carrier protein]-C-terminal-Gly-aminoethanethioate + cyclic pyranopterin phosphate + H2O = molybdopterin + 2 [molybdopterin-synthase sulfur-carrier protein]-C-terminal Gly-Gly + 2 H(+)</text>
        <dbReference type="Rhea" id="RHEA:26333"/>
        <dbReference type="Rhea" id="RHEA-COMP:12202"/>
        <dbReference type="Rhea" id="RHEA-COMP:19907"/>
        <dbReference type="ChEBI" id="CHEBI:15377"/>
        <dbReference type="ChEBI" id="CHEBI:15378"/>
        <dbReference type="ChEBI" id="CHEBI:58698"/>
        <dbReference type="ChEBI" id="CHEBI:59648"/>
        <dbReference type="ChEBI" id="CHEBI:90778"/>
        <dbReference type="ChEBI" id="CHEBI:232372"/>
        <dbReference type="EC" id="2.8.1.12"/>
    </reaction>
</comment>
<dbReference type="GO" id="GO:0030366">
    <property type="term" value="F:molybdopterin synthase activity"/>
    <property type="evidence" value="ECO:0007669"/>
    <property type="project" value="UniProtKB-EC"/>
</dbReference>
<dbReference type="UniPathway" id="UPA00344"/>
<evidence type="ECO:0000256" key="1">
    <source>
        <dbReference type="ARBA" id="ARBA00005046"/>
    </source>
</evidence>
<dbReference type="EC" id="2.8.1.12" evidence="3"/>